<evidence type="ECO:0000313" key="6">
    <source>
        <dbReference type="EMBL" id="BCD52383.1"/>
    </source>
</evidence>
<dbReference type="PRINTS" id="PR00420">
    <property type="entry name" value="RNGMNOXGNASE"/>
</dbReference>
<evidence type="ECO:0000256" key="3">
    <source>
        <dbReference type="ARBA" id="ARBA00022827"/>
    </source>
</evidence>
<evidence type="ECO:0000256" key="2">
    <source>
        <dbReference type="ARBA" id="ARBA00022630"/>
    </source>
</evidence>
<dbReference type="InterPro" id="IPR002938">
    <property type="entry name" value="FAD-bd"/>
</dbReference>
<dbReference type="PANTHER" id="PTHR47356:SF2">
    <property type="entry name" value="FAD-BINDING DOMAIN-CONTAINING PROTEIN-RELATED"/>
    <property type="match status" value="1"/>
</dbReference>
<reference evidence="6" key="1">
    <citation type="journal article" date="2020" name="Org. Lett.">
        <title>Structural Diversification of Andiconin-Derived Natural Products by alpha-Ketoglutarate-Dependent Dioxygenases.</title>
        <authorList>
            <person name="Bai T."/>
            <person name="Matsuda Y."/>
            <person name="Tao H."/>
            <person name="Mori T."/>
            <person name="Zhang Y."/>
            <person name="Abe I."/>
        </authorList>
    </citation>
    <scope>NUCLEOTIDE SEQUENCE</scope>
    <source>
        <strain evidence="6">TJ23</strain>
    </source>
</reference>
<dbReference type="PANTHER" id="PTHR47356">
    <property type="entry name" value="FAD-DEPENDENT MONOOXYGENASE ASQG-RELATED"/>
    <property type="match status" value="1"/>
</dbReference>
<proteinExistence type="inferred from homology"/>
<dbReference type="InterPro" id="IPR036188">
    <property type="entry name" value="FAD/NAD-bd_sf"/>
</dbReference>
<sequence>MDQHPLKVVIVGGSIAGLTLAHCLHRANIDHVVLEKRAEIAPQEGASIGIWPNGARMLEQLGLYGDLEKLTEPLNLMHIAFPDGFSFEDLLPTTINQRFGYPIIFLDRQKFLETLYRKYPDKSKIVTNTRVAEVQSSEKCARVITEDGTMYEGDIVVGADGVHSLVRREMWKLGDSKQPGSVPSREKTGMTVEYSCVYGISSPIVGLRAGESVNSYMDGMTVLTFHGKGGRVYWFLIQKLHQKYTYPNTPRYTVEDAKRLCTDHRDTTIWKDIRIGHLWDNREVVSMTALEENLFAKWHFDRIGLMGDSIHKMTPNIGQGANSAIEDAAVFSSLLVHMMTSEGPGRPSSARIQRLLYDYQACRYERAEMIYHRSRFGARFQSRDDAVKLIVGRYVVPRIRDRLANISSMLIANGEIIQYLPFPKRSGPGWEKFRNKGEWMPYTPFALFSAILLVQHVVPLLGLTSPLLLAS</sequence>
<keyword evidence="4" id="KW-0560">Oxidoreductase</keyword>
<dbReference type="InterPro" id="IPR050562">
    <property type="entry name" value="FAD_mOase_fung"/>
</dbReference>
<dbReference type="Gene3D" id="3.50.50.60">
    <property type="entry name" value="FAD/NAD(P)-binding domain"/>
    <property type="match status" value="1"/>
</dbReference>
<evidence type="ECO:0000256" key="4">
    <source>
        <dbReference type="ARBA" id="ARBA00023002"/>
    </source>
</evidence>
<dbReference type="GO" id="GO:0004497">
    <property type="term" value="F:monooxygenase activity"/>
    <property type="evidence" value="ECO:0007669"/>
    <property type="project" value="UniProtKB-KW"/>
</dbReference>
<dbReference type="AlphaFoldDB" id="A0A6J4CU90"/>
<keyword evidence="6" id="KW-0503">Monooxygenase</keyword>
<protein>
    <submittedName>
        <fullName evidence="6">Flavin-dependent monooxygenase SptE</fullName>
    </submittedName>
</protein>
<evidence type="ECO:0000256" key="1">
    <source>
        <dbReference type="ARBA" id="ARBA00007992"/>
    </source>
</evidence>
<feature type="domain" description="FAD-binding" evidence="5">
    <location>
        <begin position="7"/>
        <end position="343"/>
    </location>
</feature>
<comment type="similarity">
    <text evidence="1">Belongs to the paxM FAD-dependent monooxygenase family.</text>
</comment>
<dbReference type="GO" id="GO:0071949">
    <property type="term" value="F:FAD binding"/>
    <property type="evidence" value="ECO:0007669"/>
    <property type="project" value="InterPro"/>
</dbReference>
<dbReference type="SUPFAM" id="SSF51905">
    <property type="entry name" value="FAD/NAD(P)-binding domain"/>
    <property type="match status" value="1"/>
</dbReference>
<accession>A0A6J4CU90</accession>
<dbReference type="EMBL" id="LC537469">
    <property type="protein sequence ID" value="BCD52383.1"/>
    <property type="molecule type" value="Genomic_DNA"/>
</dbReference>
<organism evidence="6">
    <name type="scientific">Aspergillus sp</name>
    <dbReference type="NCBI Taxonomy" id="5065"/>
    <lineage>
        <taxon>Eukaryota</taxon>
        <taxon>Fungi</taxon>
        <taxon>Dikarya</taxon>
        <taxon>Ascomycota</taxon>
        <taxon>Pezizomycotina</taxon>
        <taxon>Eurotiomycetes</taxon>
        <taxon>Eurotiomycetidae</taxon>
        <taxon>Eurotiales</taxon>
        <taxon>Aspergillaceae</taxon>
        <taxon>Aspergillus</taxon>
    </lineage>
</organism>
<name>A0A6J4CU90_9EURO</name>
<gene>
    <name evidence="6" type="primary">sptE</name>
</gene>
<keyword evidence="2" id="KW-0285">Flavoprotein</keyword>
<keyword evidence="3" id="KW-0274">FAD</keyword>
<dbReference type="Pfam" id="PF01494">
    <property type="entry name" value="FAD_binding_3"/>
    <property type="match status" value="1"/>
</dbReference>
<evidence type="ECO:0000259" key="5">
    <source>
        <dbReference type="Pfam" id="PF01494"/>
    </source>
</evidence>